<dbReference type="InterPro" id="IPR015946">
    <property type="entry name" value="KH_dom-like_a/b"/>
</dbReference>
<dbReference type="GO" id="GO:0004601">
    <property type="term" value="F:peroxidase activity"/>
    <property type="evidence" value="ECO:0007669"/>
    <property type="project" value="InterPro"/>
</dbReference>
<dbReference type="AlphaFoldDB" id="A0A431V436"/>
<proteinExistence type="predicted"/>
<dbReference type="InterPro" id="IPR019904">
    <property type="entry name" value="Peroxiredoxin_OsmC"/>
</dbReference>
<dbReference type="EMBL" id="RXNS01000010">
    <property type="protein sequence ID" value="RTR02872.1"/>
    <property type="molecule type" value="Genomic_DNA"/>
</dbReference>
<sequence length="143" mass="14799">MSIKKNGSAVWQGGLKDGQGTVSTQSGVLNEVSYSFAKRFEGEAGSNPEELIGAAHASCYSMALSMILGEAGFTPERIATQATVSLEEVEGGFGITAIHLDTRASVPGADEAAFQDAANKAKEGCPVSKLFNAEISLDAKLEG</sequence>
<dbReference type="Proteomes" id="UP000267400">
    <property type="component" value="Unassembled WGS sequence"/>
</dbReference>
<dbReference type="SUPFAM" id="SSF82784">
    <property type="entry name" value="OsmC-like"/>
    <property type="match status" value="1"/>
</dbReference>
<keyword evidence="2" id="KW-1185">Reference proteome</keyword>
<dbReference type="RefSeq" id="WP_126484114.1">
    <property type="nucleotide sequence ID" value="NZ_RXNS01000010.1"/>
</dbReference>
<dbReference type="InterPro" id="IPR036102">
    <property type="entry name" value="OsmC/Ohrsf"/>
</dbReference>
<dbReference type="InterPro" id="IPR052707">
    <property type="entry name" value="OsmC_Ohr_Peroxiredoxin"/>
</dbReference>
<dbReference type="InterPro" id="IPR003718">
    <property type="entry name" value="OsmC/Ohr_fam"/>
</dbReference>
<dbReference type="Gene3D" id="3.30.300.20">
    <property type="match status" value="1"/>
</dbReference>
<evidence type="ECO:0000313" key="1">
    <source>
        <dbReference type="EMBL" id="RTR02872.1"/>
    </source>
</evidence>
<accession>A0A431V436</accession>
<evidence type="ECO:0000313" key="2">
    <source>
        <dbReference type="Proteomes" id="UP000267400"/>
    </source>
</evidence>
<dbReference type="PANTHER" id="PTHR42830:SF1">
    <property type="entry name" value="OSMOTICALLY INDUCIBLE FAMILY PROTEIN"/>
    <property type="match status" value="1"/>
</dbReference>
<dbReference type="OrthoDB" id="9807532at2"/>
<reference evidence="1 2" key="1">
    <citation type="submission" date="2018-12" db="EMBL/GenBank/DDBJ databases">
        <authorList>
            <person name="Yu L."/>
        </authorList>
    </citation>
    <scope>NUCLEOTIDE SEQUENCE [LARGE SCALE GENOMIC DNA]</scope>
    <source>
        <strain evidence="1 2">11S</strain>
    </source>
</reference>
<name>A0A431V436_9GAMM</name>
<protein>
    <submittedName>
        <fullName evidence="1">OsmC family peroxiredoxin</fullName>
    </submittedName>
</protein>
<dbReference type="GO" id="GO:0006979">
    <property type="term" value="P:response to oxidative stress"/>
    <property type="evidence" value="ECO:0007669"/>
    <property type="project" value="InterPro"/>
</dbReference>
<dbReference type="NCBIfam" id="TIGR03562">
    <property type="entry name" value="osmo_induc_OsmC"/>
    <property type="match status" value="1"/>
</dbReference>
<gene>
    <name evidence="1" type="ORF">EKG36_11285</name>
</gene>
<comment type="caution">
    <text evidence="1">The sequence shown here is derived from an EMBL/GenBank/DDBJ whole genome shotgun (WGS) entry which is preliminary data.</text>
</comment>
<dbReference type="PANTHER" id="PTHR42830">
    <property type="entry name" value="OSMOTICALLY INDUCIBLE FAMILY PROTEIN"/>
    <property type="match status" value="1"/>
</dbReference>
<dbReference type="Pfam" id="PF02566">
    <property type="entry name" value="OsmC"/>
    <property type="match status" value="1"/>
</dbReference>
<organism evidence="1 2">
    <name type="scientific">Halomonas nitroreducens</name>
    <dbReference type="NCBI Taxonomy" id="447425"/>
    <lineage>
        <taxon>Bacteria</taxon>
        <taxon>Pseudomonadati</taxon>
        <taxon>Pseudomonadota</taxon>
        <taxon>Gammaproteobacteria</taxon>
        <taxon>Oceanospirillales</taxon>
        <taxon>Halomonadaceae</taxon>
        <taxon>Halomonas</taxon>
    </lineage>
</organism>